<organism evidence="2 3">
    <name type="scientific">Ataeniobius toweri</name>
    <dbReference type="NCBI Taxonomy" id="208326"/>
    <lineage>
        <taxon>Eukaryota</taxon>
        <taxon>Metazoa</taxon>
        <taxon>Chordata</taxon>
        <taxon>Craniata</taxon>
        <taxon>Vertebrata</taxon>
        <taxon>Euteleostomi</taxon>
        <taxon>Actinopterygii</taxon>
        <taxon>Neopterygii</taxon>
        <taxon>Teleostei</taxon>
        <taxon>Neoteleostei</taxon>
        <taxon>Acanthomorphata</taxon>
        <taxon>Ovalentaria</taxon>
        <taxon>Atherinomorphae</taxon>
        <taxon>Cyprinodontiformes</taxon>
        <taxon>Goodeidae</taxon>
        <taxon>Ataeniobius</taxon>
    </lineage>
</organism>
<feature type="compositionally biased region" description="Polar residues" evidence="1">
    <location>
        <begin position="32"/>
        <end position="45"/>
    </location>
</feature>
<feature type="compositionally biased region" description="Polar residues" evidence="1">
    <location>
        <begin position="88"/>
        <end position="104"/>
    </location>
</feature>
<evidence type="ECO:0000313" key="2">
    <source>
        <dbReference type="EMBL" id="MED6257709.1"/>
    </source>
</evidence>
<comment type="caution">
    <text evidence="2">The sequence shown here is derived from an EMBL/GenBank/DDBJ whole genome shotgun (WGS) entry which is preliminary data.</text>
</comment>
<gene>
    <name evidence="2" type="ORF">ATANTOWER_030067</name>
</gene>
<proteinExistence type="predicted"/>
<protein>
    <submittedName>
        <fullName evidence="2">Uncharacterized protein</fullName>
    </submittedName>
</protein>
<name>A0ABU7C7Z8_9TELE</name>
<keyword evidence="3" id="KW-1185">Reference proteome</keyword>
<dbReference type="EMBL" id="JAHUTI010079473">
    <property type="protein sequence ID" value="MED6257709.1"/>
    <property type="molecule type" value="Genomic_DNA"/>
</dbReference>
<feature type="compositionally biased region" description="Basic and acidic residues" evidence="1">
    <location>
        <begin position="18"/>
        <end position="31"/>
    </location>
</feature>
<sequence length="104" mass="11549">MKKDGMYTLELAADVETKEKGQELKRLREGTSSHPPVNSYTEQSFSAEQLNPEVLKSFESLWKSVTPSDFSQLFLAHVPGKKELCIEPTSQGNGQTSSDGQKTK</sequence>
<feature type="region of interest" description="Disordered" evidence="1">
    <location>
        <begin position="18"/>
        <end position="45"/>
    </location>
</feature>
<accession>A0ABU7C7Z8</accession>
<reference evidence="2 3" key="1">
    <citation type="submission" date="2021-07" db="EMBL/GenBank/DDBJ databases">
        <authorList>
            <person name="Palmer J.M."/>
        </authorList>
    </citation>
    <scope>NUCLEOTIDE SEQUENCE [LARGE SCALE GENOMIC DNA]</scope>
    <source>
        <strain evidence="2 3">AT_MEX2019</strain>
        <tissue evidence="2">Muscle</tissue>
    </source>
</reference>
<feature type="region of interest" description="Disordered" evidence="1">
    <location>
        <begin position="85"/>
        <end position="104"/>
    </location>
</feature>
<evidence type="ECO:0000256" key="1">
    <source>
        <dbReference type="SAM" id="MobiDB-lite"/>
    </source>
</evidence>
<evidence type="ECO:0000313" key="3">
    <source>
        <dbReference type="Proteomes" id="UP001345963"/>
    </source>
</evidence>
<dbReference type="Proteomes" id="UP001345963">
    <property type="component" value="Unassembled WGS sequence"/>
</dbReference>